<feature type="domain" description="Glycosyltransferase N-terminal" evidence="2">
    <location>
        <begin position="22"/>
        <end position="91"/>
    </location>
</feature>
<comment type="caution">
    <text evidence="3">The sequence shown here is derived from an EMBL/GenBank/DDBJ whole genome shotgun (WGS) entry which is preliminary data.</text>
</comment>
<organism evidence="3 4">
    <name type="scientific">Trema orientale</name>
    <name type="common">Charcoal tree</name>
    <name type="synonym">Celtis orientalis</name>
    <dbReference type="NCBI Taxonomy" id="63057"/>
    <lineage>
        <taxon>Eukaryota</taxon>
        <taxon>Viridiplantae</taxon>
        <taxon>Streptophyta</taxon>
        <taxon>Embryophyta</taxon>
        <taxon>Tracheophyta</taxon>
        <taxon>Spermatophyta</taxon>
        <taxon>Magnoliopsida</taxon>
        <taxon>eudicotyledons</taxon>
        <taxon>Gunneridae</taxon>
        <taxon>Pentapetalae</taxon>
        <taxon>rosids</taxon>
        <taxon>fabids</taxon>
        <taxon>Rosales</taxon>
        <taxon>Cannabaceae</taxon>
        <taxon>Trema</taxon>
    </lineage>
</organism>
<dbReference type="GO" id="GO:0016740">
    <property type="term" value="F:transferase activity"/>
    <property type="evidence" value="ECO:0007669"/>
    <property type="project" value="UniProtKB-KW"/>
</dbReference>
<name>A0A2P5EXT7_TREOI</name>
<dbReference type="EMBL" id="JXTC01000084">
    <property type="protein sequence ID" value="PON90343.1"/>
    <property type="molecule type" value="Genomic_DNA"/>
</dbReference>
<gene>
    <name evidence="3" type="ORF">TorRG33x02_138120</name>
</gene>
<dbReference type="InParanoid" id="A0A2P5EXT7"/>
<dbReference type="Pfam" id="PF26168">
    <property type="entry name" value="Glyco_transf_N"/>
    <property type="match status" value="1"/>
</dbReference>
<dbReference type="AlphaFoldDB" id="A0A2P5EXT7"/>
<accession>A0A2P5EXT7</accession>
<comment type="similarity">
    <text evidence="1">Belongs to the UDP-glycosyltransferase family.</text>
</comment>
<keyword evidence="3" id="KW-0808">Transferase</keyword>
<reference evidence="4" key="1">
    <citation type="submission" date="2016-06" db="EMBL/GenBank/DDBJ databases">
        <title>Parallel loss of symbiosis genes in relatives of nitrogen-fixing non-legume Parasponia.</title>
        <authorList>
            <person name="Van Velzen R."/>
            <person name="Holmer R."/>
            <person name="Bu F."/>
            <person name="Rutten L."/>
            <person name="Van Zeijl A."/>
            <person name="Liu W."/>
            <person name="Santuari L."/>
            <person name="Cao Q."/>
            <person name="Sharma T."/>
            <person name="Shen D."/>
            <person name="Roswanjaya Y."/>
            <person name="Wardhani T."/>
            <person name="Kalhor M.S."/>
            <person name="Jansen J."/>
            <person name="Van den Hoogen J."/>
            <person name="Gungor B."/>
            <person name="Hartog M."/>
            <person name="Hontelez J."/>
            <person name="Verver J."/>
            <person name="Yang W.-C."/>
            <person name="Schijlen E."/>
            <person name="Repin R."/>
            <person name="Schilthuizen M."/>
            <person name="Schranz E."/>
            <person name="Heidstra R."/>
            <person name="Miyata K."/>
            <person name="Fedorova E."/>
            <person name="Kohlen W."/>
            <person name="Bisseling T."/>
            <person name="Smit S."/>
            <person name="Geurts R."/>
        </authorList>
    </citation>
    <scope>NUCLEOTIDE SEQUENCE [LARGE SCALE GENOMIC DNA]</scope>
    <source>
        <strain evidence="4">cv. RG33-2</strain>
    </source>
</reference>
<keyword evidence="4" id="KW-1185">Reference proteome</keyword>
<dbReference type="OrthoDB" id="1837182at2759"/>
<dbReference type="SUPFAM" id="SSF53756">
    <property type="entry name" value="UDP-Glycosyltransferase/glycogen phosphorylase"/>
    <property type="match status" value="1"/>
</dbReference>
<protein>
    <submittedName>
        <fullName evidence="3">UDP-glucuronosyl/UDP-glucosyltransferase</fullName>
    </submittedName>
</protein>
<dbReference type="Proteomes" id="UP000237000">
    <property type="component" value="Unassembled WGS sequence"/>
</dbReference>
<evidence type="ECO:0000259" key="2">
    <source>
        <dbReference type="Pfam" id="PF26168"/>
    </source>
</evidence>
<evidence type="ECO:0000256" key="1">
    <source>
        <dbReference type="ARBA" id="ARBA00009995"/>
    </source>
</evidence>
<dbReference type="InterPro" id="IPR058980">
    <property type="entry name" value="Glyco_transf_N"/>
</dbReference>
<evidence type="ECO:0000313" key="3">
    <source>
        <dbReference type="EMBL" id="PON90343.1"/>
    </source>
</evidence>
<proteinExistence type="inferred from homology"/>
<feature type="non-terminal residue" evidence="3">
    <location>
        <position position="93"/>
    </location>
</feature>
<sequence>MATPLDQQPHHEKRFRRQSSTSIVVVIVPFPDQGHMNQLLEFSHVLSSYDIPVFTLHNSQVKSQASFALHHLTKIQFHDFPAPRFPSSPPNQR</sequence>
<dbReference type="Gene3D" id="3.40.50.2000">
    <property type="entry name" value="Glycogen Phosphorylase B"/>
    <property type="match status" value="1"/>
</dbReference>
<evidence type="ECO:0000313" key="4">
    <source>
        <dbReference type="Proteomes" id="UP000237000"/>
    </source>
</evidence>